<proteinExistence type="predicted"/>
<accession>A0A0H3NQJ6</accession>
<dbReference type="HOGENOM" id="CLU_214568_0_0_6"/>
<dbReference type="EMBL" id="FR729477">
    <property type="protein sequence ID" value="CBY26695.1"/>
    <property type="molecule type" value="Genomic_DNA"/>
</dbReference>
<organism evidence="1 2">
    <name type="scientific">Yersinia enterocolitica subsp. palearctica serotype O:3 (strain DSM 13030 / CIP 106945 / Y11)</name>
    <dbReference type="NCBI Taxonomy" id="930944"/>
    <lineage>
        <taxon>Bacteria</taxon>
        <taxon>Pseudomonadati</taxon>
        <taxon>Pseudomonadota</taxon>
        <taxon>Gammaproteobacteria</taxon>
        <taxon>Enterobacterales</taxon>
        <taxon>Yersiniaceae</taxon>
        <taxon>Yersinia</taxon>
    </lineage>
</organism>
<dbReference type="Proteomes" id="UP000008084">
    <property type="component" value="Chromosome"/>
</dbReference>
<name>A0A0H3NQJ6_YERE1</name>
<dbReference type="KEGG" id="yey:Y11_14861"/>
<evidence type="ECO:0000313" key="2">
    <source>
        <dbReference type="Proteomes" id="UP000008084"/>
    </source>
</evidence>
<protein>
    <submittedName>
        <fullName evidence="1">Uncharacterized protein</fullName>
    </submittedName>
</protein>
<sequence>MSNNQSNASDSSILTLPYTRWDEDNVQSSSAVEALEQGKVLFLPHLAFQLSE</sequence>
<evidence type="ECO:0000313" key="1">
    <source>
        <dbReference type="EMBL" id="CBY26695.1"/>
    </source>
</evidence>
<gene>
    <name evidence="1" type="ordered locus">Y11_14861</name>
</gene>
<dbReference type="PATRIC" id="fig|930944.6.peg.1476"/>
<dbReference type="AlphaFoldDB" id="A0A0H3NQJ6"/>
<reference evidence="1 2" key="1">
    <citation type="journal article" date="2011" name="J. Bacteriol.">
        <title>Complete genome sequence of Yersinia enterocolitica subsp. palearctica serogroup O:3.</title>
        <authorList>
            <person name="Batzilla J."/>
            <person name="Hoper D."/>
            <person name="Antonenka U."/>
            <person name="Heesemann J."/>
            <person name="Rakin A."/>
        </authorList>
    </citation>
    <scope>NUCLEOTIDE SEQUENCE [LARGE SCALE GENOMIC DNA]</scope>
    <source>
        <strain evidence="2">DSM 13030 / CIP 106945 / Y11</strain>
    </source>
</reference>